<proteinExistence type="predicted"/>
<comment type="caution">
    <text evidence="1">The sequence shown here is derived from an EMBL/GenBank/DDBJ whole genome shotgun (WGS) entry which is preliminary data.</text>
</comment>
<reference evidence="1" key="1">
    <citation type="submission" date="2014-01" db="EMBL/GenBank/DDBJ databases">
        <authorList>
            <person name="Brown-Elliot B."/>
            <person name="Wallace R."/>
            <person name="Lenaerts A."/>
            <person name="Ordway D."/>
            <person name="DeGroote M.A."/>
            <person name="Parker T."/>
            <person name="Sizemore C."/>
            <person name="Tallon L.J."/>
            <person name="Sadzewicz L.K."/>
            <person name="Sengamalay N."/>
            <person name="Fraser C.M."/>
            <person name="Hine E."/>
            <person name="Shefchek K.A."/>
            <person name="Das S.P."/>
            <person name="Tettelin H."/>
        </authorList>
    </citation>
    <scope>NUCLEOTIDE SEQUENCE [LARGE SCALE GENOMIC DNA]</scope>
    <source>
        <strain evidence="1">4042</strain>
    </source>
</reference>
<protein>
    <submittedName>
        <fullName evidence="1">Uncharacterized protein</fullName>
    </submittedName>
</protein>
<dbReference type="AlphaFoldDB" id="X7ZLD0"/>
<evidence type="ECO:0000313" key="1">
    <source>
        <dbReference type="EMBL" id="EUA20387.1"/>
    </source>
</evidence>
<organism evidence="1">
    <name type="scientific">Mycobacterium xenopi 4042</name>
    <dbReference type="NCBI Taxonomy" id="1299334"/>
    <lineage>
        <taxon>Bacteria</taxon>
        <taxon>Bacillati</taxon>
        <taxon>Actinomycetota</taxon>
        <taxon>Actinomycetes</taxon>
        <taxon>Mycobacteriales</taxon>
        <taxon>Mycobacteriaceae</taxon>
        <taxon>Mycobacterium</taxon>
    </lineage>
</organism>
<gene>
    <name evidence="1" type="ORF">I553_9276</name>
</gene>
<accession>X7ZLD0</accession>
<name>X7ZLD0_MYCXE</name>
<sequence>MQVTHDEAVKLTVQLELTPDGGHPTGGTAGPREGCPYVGQASQVHPGVSGAGCPLGD</sequence>
<dbReference type="EMBL" id="JAOB01000072">
    <property type="protein sequence ID" value="EUA20387.1"/>
    <property type="molecule type" value="Genomic_DNA"/>
</dbReference>